<evidence type="ECO:0000256" key="2">
    <source>
        <dbReference type="ARBA" id="ARBA00022679"/>
    </source>
</evidence>
<gene>
    <name evidence="6" type="ORF">IFO67_16410</name>
</gene>
<dbReference type="PANTHER" id="PTHR10434">
    <property type="entry name" value="1-ACYL-SN-GLYCEROL-3-PHOSPHATE ACYLTRANSFERASE"/>
    <property type="match status" value="1"/>
</dbReference>
<evidence type="ECO:0000313" key="7">
    <source>
        <dbReference type="Proteomes" id="UP000603602"/>
    </source>
</evidence>
<keyword evidence="3 6" id="KW-0012">Acyltransferase</keyword>
<dbReference type="InterPro" id="IPR002123">
    <property type="entry name" value="Plipid/glycerol_acylTrfase"/>
</dbReference>
<keyword evidence="7" id="KW-1185">Reference proteome</keyword>
<protein>
    <submittedName>
        <fullName evidence="6">1-acyl-sn-glycerol-3-phosphate acyltransferase</fullName>
    </submittedName>
</protein>
<feature type="domain" description="Phospholipid/glycerol acyltransferase" evidence="5">
    <location>
        <begin position="71"/>
        <end position="185"/>
    </location>
</feature>
<keyword evidence="4" id="KW-1133">Transmembrane helix</keyword>
<proteinExistence type="predicted"/>
<dbReference type="SMART" id="SM00563">
    <property type="entry name" value="PlsC"/>
    <property type="match status" value="1"/>
</dbReference>
<comment type="caution">
    <text evidence="6">The sequence shown here is derived from an EMBL/GenBank/DDBJ whole genome shotgun (WGS) entry which is preliminary data.</text>
</comment>
<comment type="pathway">
    <text evidence="1">Lipid metabolism.</text>
</comment>
<name>A0ABR9BEM8_9RHOO</name>
<dbReference type="PANTHER" id="PTHR10434:SF40">
    <property type="entry name" value="1-ACYL-SN-GLYCEROL-3-PHOSPHATE ACYLTRANSFERASE"/>
    <property type="match status" value="1"/>
</dbReference>
<keyword evidence="4" id="KW-0472">Membrane</keyword>
<dbReference type="CDD" id="cd07989">
    <property type="entry name" value="LPLAT_AGPAT-like"/>
    <property type="match status" value="1"/>
</dbReference>
<keyword evidence="4" id="KW-0812">Transmembrane</keyword>
<dbReference type="Pfam" id="PF01553">
    <property type="entry name" value="Acyltransferase"/>
    <property type="match status" value="1"/>
</dbReference>
<evidence type="ECO:0000256" key="4">
    <source>
        <dbReference type="SAM" id="Phobius"/>
    </source>
</evidence>
<feature type="transmembrane region" description="Helical" evidence="4">
    <location>
        <begin position="6"/>
        <end position="30"/>
    </location>
</feature>
<evidence type="ECO:0000256" key="3">
    <source>
        <dbReference type="ARBA" id="ARBA00023315"/>
    </source>
</evidence>
<evidence type="ECO:0000313" key="6">
    <source>
        <dbReference type="EMBL" id="MBD8504473.1"/>
    </source>
</evidence>
<dbReference type="Proteomes" id="UP000603602">
    <property type="component" value="Unassembled WGS sequence"/>
</dbReference>
<organism evidence="6 7">
    <name type="scientific">Thauera sedimentorum</name>
    <dbReference type="NCBI Taxonomy" id="2767595"/>
    <lineage>
        <taxon>Bacteria</taxon>
        <taxon>Pseudomonadati</taxon>
        <taxon>Pseudomonadota</taxon>
        <taxon>Betaproteobacteria</taxon>
        <taxon>Rhodocyclales</taxon>
        <taxon>Zoogloeaceae</taxon>
        <taxon>Thauera</taxon>
    </lineage>
</organism>
<evidence type="ECO:0000256" key="1">
    <source>
        <dbReference type="ARBA" id="ARBA00005189"/>
    </source>
</evidence>
<dbReference type="EMBL" id="JACYTO010000002">
    <property type="protein sequence ID" value="MBD8504473.1"/>
    <property type="molecule type" value="Genomic_DNA"/>
</dbReference>
<feature type="transmembrane region" description="Helical" evidence="4">
    <location>
        <begin position="42"/>
        <end position="60"/>
    </location>
</feature>
<sequence>MIVLRSILFALVLAVVTPPYALFGFLTFPLPPRMRHRIITSWAPLVLWFVWHLLGIRYRVIGRENIPPGPAVILSKHQSAWETMALQVIFPALCFVLKRELLRVPFFGWGLAQVPGIAIDRSAGKDALAQVVEQGKQRLKEGYWVVVFPEGTRVAPGTTRRYKMGGAFLARRAGVPVVPVAHNAGEFWRRNAFLKRPGEIVVSIGPAIEVKGRKVEAINTEAETWIENEMLRLFPHHYAGNGGQAVVLSERDKGGRASSAEQGTGGA</sequence>
<reference evidence="7" key="1">
    <citation type="submission" date="2023-07" db="EMBL/GenBank/DDBJ databases">
        <title>Thauera sp. CAU 1555 isolated from sand of Yaerae Beach.</title>
        <authorList>
            <person name="Kim W."/>
        </authorList>
    </citation>
    <scope>NUCLEOTIDE SEQUENCE [LARGE SCALE GENOMIC DNA]</scope>
    <source>
        <strain evidence="7">CAU 1555</strain>
    </source>
</reference>
<evidence type="ECO:0000259" key="5">
    <source>
        <dbReference type="SMART" id="SM00563"/>
    </source>
</evidence>
<dbReference type="RefSeq" id="WP_187719210.1">
    <property type="nucleotide sequence ID" value="NZ_JACTAH010000002.1"/>
</dbReference>
<dbReference type="GO" id="GO:0016746">
    <property type="term" value="F:acyltransferase activity"/>
    <property type="evidence" value="ECO:0007669"/>
    <property type="project" value="UniProtKB-KW"/>
</dbReference>
<dbReference type="SUPFAM" id="SSF69593">
    <property type="entry name" value="Glycerol-3-phosphate (1)-acyltransferase"/>
    <property type="match status" value="1"/>
</dbReference>
<accession>A0ABR9BEM8</accession>
<keyword evidence="2" id="KW-0808">Transferase</keyword>